<dbReference type="Proteomes" id="UP001497516">
    <property type="component" value="Chromosome 6"/>
</dbReference>
<evidence type="ECO:0000256" key="1">
    <source>
        <dbReference type="SAM" id="MobiDB-lite"/>
    </source>
</evidence>
<keyword evidence="3" id="KW-1185">Reference proteome</keyword>
<gene>
    <name evidence="2" type="ORF">LTRI10_LOCUS33864</name>
</gene>
<accession>A0AAV2F4U2</accession>
<reference evidence="2 3" key="1">
    <citation type="submission" date="2024-04" db="EMBL/GenBank/DDBJ databases">
        <authorList>
            <person name="Fracassetti M."/>
        </authorList>
    </citation>
    <scope>NUCLEOTIDE SEQUENCE [LARGE SCALE GENOMIC DNA]</scope>
</reference>
<dbReference type="InterPro" id="IPR021899">
    <property type="entry name" value="DUF3511"/>
</dbReference>
<dbReference type="Pfam" id="PF12023">
    <property type="entry name" value="DUF3511"/>
    <property type="match status" value="1"/>
</dbReference>
<proteinExistence type="predicted"/>
<feature type="region of interest" description="Disordered" evidence="1">
    <location>
        <begin position="1"/>
        <end position="48"/>
    </location>
</feature>
<evidence type="ECO:0000313" key="3">
    <source>
        <dbReference type="Proteomes" id="UP001497516"/>
    </source>
</evidence>
<dbReference type="PANTHER" id="PTHR33193">
    <property type="entry name" value="DOMAIN PROTEIN, PUTATIVE (DUF3511)-RELATED"/>
    <property type="match status" value="1"/>
</dbReference>
<evidence type="ECO:0000313" key="2">
    <source>
        <dbReference type="EMBL" id="CAL1393273.1"/>
    </source>
</evidence>
<protein>
    <submittedName>
        <fullName evidence="2">Uncharacterized protein</fullName>
    </submittedName>
</protein>
<sequence length="100" mass="11468">MDMTPPPPRSPPSAHLPSPLGHHDHHHVRRPAALAPPPPPPPKRQRDINSLKVWWNSPNSKRKRRVARYKLYAMEGKVKSSLKKSCRWVKQTCSRIISGF</sequence>
<dbReference type="EMBL" id="OZ034819">
    <property type="protein sequence ID" value="CAL1393273.1"/>
    <property type="molecule type" value="Genomic_DNA"/>
</dbReference>
<name>A0AAV2F4U2_9ROSI</name>
<dbReference type="AlphaFoldDB" id="A0AAV2F4U2"/>
<dbReference type="PANTHER" id="PTHR33193:SF13">
    <property type="entry name" value="EXPRESSED PROTEIN"/>
    <property type="match status" value="1"/>
</dbReference>
<organism evidence="2 3">
    <name type="scientific">Linum trigynum</name>
    <dbReference type="NCBI Taxonomy" id="586398"/>
    <lineage>
        <taxon>Eukaryota</taxon>
        <taxon>Viridiplantae</taxon>
        <taxon>Streptophyta</taxon>
        <taxon>Embryophyta</taxon>
        <taxon>Tracheophyta</taxon>
        <taxon>Spermatophyta</taxon>
        <taxon>Magnoliopsida</taxon>
        <taxon>eudicotyledons</taxon>
        <taxon>Gunneridae</taxon>
        <taxon>Pentapetalae</taxon>
        <taxon>rosids</taxon>
        <taxon>fabids</taxon>
        <taxon>Malpighiales</taxon>
        <taxon>Linaceae</taxon>
        <taxon>Linum</taxon>
    </lineage>
</organism>
<feature type="compositionally biased region" description="Pro residues" evidence="1">
    <location>
        <begin position="1"/>
        <end position="11"/>
    </location>
</feature>